<dbReference type="InterPro" id="IPR044005">
    <property type="entry name" value="DZR_2"/>
</dbReference>
<dbReference type="PANTHER" id="PTHR47505">
    <property type="entry name" value="DNA UTILIZATION PROTEIN YHGH"/>
    <property type="match status" value="1"/>
</dbReference>
<gene>
    <name evidence="4" type="ORF">ACFOW6_03915</name>
</gene>
<dbReference type="PANTHER" id="PTHR47505:SF1">
    <property type="entry name" value="DNA UTILIZATION PROTEIN YHGH"/>
    <property type="match status" value="1"/>
</dbReference>
<dbReference type="InterPro" id="IPR051910">
    <property type="entry name" value="ComF/GntX_DNA_util-trans"/>
</dbReference>
<name>A0ABV8UJ48_9PROT</name>
<accession>A0ABV8UJ48</accession>
<feature type="domain" description="Phosphoribosyltransferase" evidence="2">
    <location>
        <begin position="143"/>
        <end position="233"/>
    </location>
</feature>
<dbReference type="Gene3D" id="3.40.50.2020">
    <property type="match status" value="1"/>
</dbReference>
<dbReference type="InterPro" id="IPR000836">
    <property type="entry name" value="PRTase_dom"/>
</dbReference>
<dbReference type="InterPro" id="IPR029057">
    <property type="entry name" value="PRTase-like"/>
</dbReference>
<dbReference type="Pfam" id="PF00156">
    <property type="entry name" value="Pribosyltran"/>
    <property type="match status" value="1"/>
</dbReference>
<evidence type="ECO:0000313" key="4">
    <source>
        <dbReference type="EMBL" id="MFC4350686.1"/>
    </source>
</evidence>
<dbReference type="SUPFAM" id="SSF53271">
    <property type="entry name" value="PRTase-like"/>
    <property type="match status" value="1"/>
</dbReference>
<reference evidence="5" key="1">
    <citation type="journal article" date="2019" name="Int. J. Syst. Evol. Microbiol.">
        <title>The Global Catalogue of Microorganisms (GCM) 10K type strain sequencing project: providing services to taxonomists for standard genome sequencing and annotation.</title>
        <authorList>
            <consortium name="The Broad Institute Genomics Platform"/>
            <consortium name="The Broad Institute Genome Sequencing Center for Infectious Disease"/>
            <person name="Wu L."/>
            <person name="Ma J."/>
        </authorList>
    </citation>
    <scope>NUCLEOTIDE SEQUENCE [LARGE SCALE GENOMIC DNA]</scope>
    <source>
        <strain evidence="5">CECT 8472</strain>
    </source>
</reference>
<evidence type="ECO:0000256" key="1">
    <source>
        <dbReference type="ARBA" id="ARBA00008007"/>
    </source>
</evidence>
<dbReference type="EMBL" id="JBHSCW010000002">
    <property type="protein sequence ID" value="MFC4350686.1"/>
    <property type="molecule type" value="Genomic_DNA"/>
</dbReference>
<proteinExistence type="inferred from homology"/>
<sequence length="239" mass="26076">MATLVDVILPPLCPGCSQPVGKQGLICGDCWGGLTFLSAPLCAACGLPFAYEAEDTALCGACLRRHPSCQRIRSAVAYGEVSREMVLRFKHADHLQSAPVFAEWMRRAGGELLDNCDLVVPVPLHHWRLFRRRYNQAALLARPLAKAAPQARLAADLLQRTRKTPSQGQMSASERERNVRGAFAVRSGWEERVAGARVLLIDDVYTTGATLESCARTLVRAGAAQVEALTLARVVRTEI</sequence>
<comment type="similarity">
    <text evidence="1">Belongs to the ComF/GntX family.</text>
</comment>
<feature type="domain" description="Double zinc ribbon" evidence="3">
    <location>
        <begin position="4"/>
        <end position="63"/>
    </location>
</feature>
<evidence type="ECO:0000313" key="5">
    <source>
        <dbReference type="Proteomes" id="UP001595799"/>
    </source>
</evidence>
<dbReference type="RefSeq" id="WP_382421031.1">
    <property type="nucleotide sequence ID" value="NZ_JBHSCW010000002.1"/>
</dbReference>
<dbReference type="Pfam" id="PF18912">
    <property type="entry name" value="DZR_2"/>
    <property type="match status" value="1"/>
</dbReference>
<keyword evidence="5" id="KW-1185">Reference proteome</keyword>
<dbReference type="CDD" id="cd06223">
    <property type="entry name" value="PRTases_typeI"/>
    <property type="match status" value="1"/>
</dbReference>
<evidence type="ECO:0000259" key="2">
    <source>
        <dbReference type="Pfam" id="PF00156"/>
    </source>
</evidence>
<protein>
    <submittedName>
        <fullName evidence="4">ComF family protein</fullName>
    </submittedName>
</protein>
<comment type="caution">
    <text evidence="4">The sequence shown here is derived from an EMBL/GenBank/DDBJ whole genome shotgun (WGS) entry which is preliminary data.</text>
</comment>
<organism evidence="4 5">
    <name type="scientific">Fodinicurvata halophila</name>
    <dbReference type="NCBI Taxonomy" id="1419723"/>
    <lineage>
        <taxon>Bacteria</taxon>
        <taxon>Pseudomonadati</taxon>
        <taxon>Pseudomonadota</taxon>
        <taxon>Alphaproteobacteria</taxon>
        <taxon>Rhodospirillales</taxon>
        <taxon>Rhodovibrionaceae</taxon>
        <taxon>Fodinicurvata</taxon>
    </lineage>
</organism>
<evidence type="ECO:0000259" key="3">
    <source>
        <dbReference type="Pfam" id="PF18912"/>
    </source>
</evidence>
<dbReference type="Proteomes" id="UP001595799">
    <property type="component" value="Unassembled WGS sequence"/>
</dbReference>